<name>A0A8H2DVR7_ORBOL</name>
<evidence type="ECO:0000313" key="2">
    <source>
        <dbReference type="Proteomes" id="UP000297595"/>
    </source>
</evidence>
<sequence length="70" mass="7997">MCCVDWNDRFRFVSTCIIICFRVDDPRSVIITYIKESVEETGSDVHTCLALRDFLADGLLQSQQPQVTTP</sequence>
<proteinExistence type="predicted"/>
<gene>
    <name evidence="1" type="ORF">EYR41_010828</name>
</gene>
<organism evidence="1 2">
    <name type="scientific">Orbilia oligospora</name>
    <name type="common">Nematode-trapping fungus</name>
    <name type="synonym">Arthrobotrys oligospora</name>
    <dbReference type="NCBI Taxonomy" id="2813651"/>
    <lineage>
        <taxon>Eukaryota</taxon>
        <taxon>Fungi</taxon>
        <taxon>Dikarya</taxon>
        <taxon>Ascomycota</taxon>
        <taxon>Pezizomycotina</taxon>
        <taxon>Orbiliomycetes</taxon>
        <taxon>Orbiliales</taxon>
        <taxon>Orbiliaceae</taxon>
        <taxon>Orbilia</taxon>
    </lineage>
</organism>
<evidence type="ECO:0000313" key="1">
    <source>
        <dbReference type="EMBL" id="TGJ64794.1"/>
    </source>
</evidence>
<dbReference type="AlphaFoldDB" id="A0A8H2DVR7"/>
<dbReference type="EMBL" id="SOZJ01000007">
    <property type="protein sequence ID" value="TGJ64794.1"/>
    <property type="molecule type" value="Genomic_DNA"/>
</dbReference>
<protein>
    <submittedName>
        <fullName evidence="1">Uncharacterized protein</fullName>
    </submittedName>
</protein>
<comment type="caution">
    <text evidence="1">The sequence shown here is derived from an EMBL/GenBank/DDBJ whole genome shotgun (WGS) entry which is preliminary data.</text>
</comment>
<reference evidence="1 2" key="1">
    <citation type="submission" date="2019-03" db="EMBL/GenBank/DDBJ databases">
        <title>Nematode-trapping fungi genome.</title>
        <authorList>
            <person name="Vidal-Diez De Ulzurrun G."/>
        </authorList>
    </citation>
    <scope>NUCLEOTIDE SEQUENCE [LARGE SCALE GENOMIC DNA]</scope>
    <source>
        <strain evidence="1 2">TWF154</strain>
    </source>
</reference>
<dbReference type="Proteomes" id="UP000297595">
    <property type="component" value="Unassembled WGS sequence"/>
</dbReference>
<accession>A0A8H2DVR7</accession>